<proteinExistence type="inferred from homology"/>
<dbReference type="AlphaFoldDB" id="A0A9J6RLZ9"/>
<gene>
    <name evidence="2" type="ORF">O0V09_08395</name>
</gene>
<dbReference type="SUPFAM" id="SSF53850">
    <property type="entry name" value="Periplasmic binding protein-like II"/>
    <property type="match status" value="1"/>
</dbReference>
<dbReference type="PANTHER" id="PTHR35936">
    <property type="entry name" value="MEMBRANE-BOUND LYTIC MUREIN TRANSGLYCOSYLASE F"/>
    <property type="match status" value="1"/>
</dbReference>
<dbReference type="RefSeq" id="WP_258331364.1">
    <property type="nucleotide sequence ID" value="NZ_JAPTGG010000006.1"/>
</dbReference>
<reference evidence="2 3" key="1">
    <citation type="submission" date="2022-12" db="EMBL/GenBank/DDBJ databases">
        <title>Dasania phycosphaerae sp. nov., isolated from particulate material of the south coast of Korea.</title>
        <authorList>
            <person name="Jiang Y."/>
        </authorList>
    </citation>
    <scope>NUCLEOTIDE SEQUENCE [LARGE SCALE GENOMIC DNA]</scope>
    <source>
        <strain evidence="2 3">GY-19</strain>
    </source>
</reference>
<evidence type="ECO:0000313" key="3">
    <source>
        <dbReference type="Proteomes" id="UP001069090"/>
    </source>
</evidence>
<name>A0A9J6RLZ9_9GAMM</name>
<dbReference type="Proteomes" id="UP001069090">
    <property type="component" value="Unassembled WGS sequence"/>
</dbReference>
<accession>A0A9J6RLZ9</accession>
<evidence type="ECO:0000313" key="2">
    <source>
        <dbReference type="EMBL" id="MCZ0865215.1"/>
    </source>
</evidence>
<dbReference type="Gene3D" id="3.40.190.10">
    <property type="entry name" value="Periplasmic binding protein-like II"/>
    <property type="match status" value="2"/>
</dbReference>
<evidence type="ECO:0000256" key="1">
    <source>
        <dbReference type="ARBA" id="ARBA00010333"/>
    </source>
</evidence>
<protein>
    <submittedName>
        <fullName evidence="2">Transporter substrate-binding domain-containing protein</fullName>
    </submittedName>
</protein>
<dbReference type="EMBL" id="JAPTGG010000006">
    <property type="protein sequence ID" value="MCZ0865215.1"/>
    <property type="molecule type" value="Genomic_DNA"/>
</dbReference>
<keyword evidence="3" id="KW-1185">Reference proteome</keyword>
<dbReference type="PANTHER" id="PTHR35936:SF25">
    <property type="entry name" value="ABC TRANSPORTER SUBSTRATE-BINDING PROTEIN"/>
    <property type="match status" value="1"/>
</dbReference>
<organism evidence="2 3">
    <name type="scientific">Dasania phycosphaerae</name>
    <dbReference type="NCBI Taxonomy" id="2950436"/>
    <lineage>
        <taxon>Bacteria</taxon>
        <taxon>Pseudomonadati</taxon>
        <taxon>Pseudomonadota</taxon>
        <taxon>Gammaproteobacteria</taxon>
        <taxon>Cellvibrionales</taxon>
        <taxon>Spongiibacteraceae</taxon>
        <taxon>Dasania</taxon>
    </lineage>
</organism>
<comment type="similarity">
    <text evidence="1">Belongs to the bacterial solute-binding protein 3 family.</text>
</comment>
<sequence length="242" mass="26844">MADEITLVADRYYPYNGIPNSPQPGYMIELAEYAMAQAGHTVKYQLMPWRDAIEQVTRGEKNCVVATYKNDAPELLFPEIHQGVDRLGLYASAGKSWQYNGVASLAGQRLAVIDGYSYTPEIDKYIEQHKGSANIINRRGMFALEYNLQDLLKGKVDVLIDSSAVVQAALQKLKLEEQIKTIGFLTPPSKNYIACSPALASSTEYISLIVTATRQLRANGELAAILAKYGLKDWLHIPAIDE</sequence>
<comment type="caution">
    <text evidence="2">The sequence shown here is derived from an EMBL/GenBank/DDBJ whole genome shotgun (WGS) entry which is preliminary data.</text>
</comment>